<dbReference type="InterPro" id="IPR012657">
    <property type="entry name" value="23S_rRNA-intervening_sequence"/>
</dbReference>
<proteinExistence type="predicted"/>
<sequence>MNSYQDLKVWQRAMDLAVESYELTKYFPREEVYGLTSQVRRAAASVPANIAEGYGRDGAGSYVQHLKIAQGSLKELETHILLSSRIGLTSQDRVSKAMAISEEVGKMLRSLIRSLQDERNGRTSE</sequence>
<protein>
    <submittedName>
        <fullName evidence="1">Four helix bundle protein</fullName>
    </submittedName>
</protein>
<dbReference type="PANTHER" id="PTHR38471">
    <property type="entry name" value="FOUR HELIX BUNDLE PROTEIN"/>
    <property type="match status" value="1"/>
</dbReference>
<accession>A0ABV7I3U5</accession>
<keyword evidence="2" id="KW-1185">Reference proteome</keyword>
<evidence type="ECO:0000313" key="1">
    <source>
        <dbReference type="EMBL" id="MFC3165329.1"/>
    </source>
</evidence>
<dbReference type="NCBIfam" id="TIGR02436">
    <property type="entry name" value="four helix bundle protein"/>
    <property type="match status" value="1"/>
</dbReference>
<gene>
    <name evidence="1" type="ORF">ACFOHV_18765</name>
</gene>
<organism evidence="1 2">
    <name type="scientific">Ciceribacter thiooxidans</name>
    <dbReference type="NCBI Taxonomy" id="1969821"/>
    <lineage>
        <taxon>Bacteria</taxon>
        <taxon>Pseudomonadati</taxon>
        <taxon>Pseudomonadota</taxon>
        <taxon>Alphaproteobacteria</taxon>
        <taxon>Hyphomicrobiales</taxon>
        <taxon>Rhizobiaceae</taxon>
        <taxon>Ciceribacter</taxon>
    </lineage>
</organism>
<evidence type="ECO:0000313" key="2">
    <source>
        <dbReference type="Proteomes" id="UP001595647"/>
    </source>
</evidence>
<dbReference type="SUPFAM" id="SSF158446">
    <property type="entry name" value="IVS-encoded protein-like"/>
    <property type="match status" value="1"/>
</dbReference>
<comment type="caution">
    <text evidence="1">The sequence shown here is derived from an EMBL/GenBank/DDBJ whole genome shotgun (WGS) entry which is preliminary data.</text>
</comment>
<dbReference type="CDD" id="cd16377">
    <property type="entry name" value="23S_rRNA_IVP_like"/>
    <property type="match status" value="1"/>
</dbReference>
<dbReference type="PANTHER" id="PTHR38471:SF2">
    <property type="entry name" value="FOUR HELIX BUNDLE PROTEIN"/>
    <property type="match status" value="1"/>
</dbReference>
<dbReference type="NCBIfam" id="NF008911">
    <property type="entry name" value="PRK12275.1-2"/>
    <property type="match status" value="1"/>
</dbReference>
<reference evidence="2" key="1">
    <citation type="journal article" date="2019" name="Int. J. Syst. Evol. Microbiol.">
        <title>The Global Catalogue of Microorganisms (GCM) 10K type strain sequencing project: providing services to taxonomists for standard genome sequencing and annotation.</title>
        <authorList>
            <consortium name="The Broad Institute Genomics Platform"/>
            <consortium name="The Broad Institute Genome Sequencing Center for Infectious Disease"/>
            <person name="Wu L."/>
            <person name="Ma J."/>
        </authorList>
    </citation>
    <scope>NUCLEOTIDE SEQUENCE [LARGE SCALE GENOMIC DNA]</scope>
    <source>
        <strain evidence="2">KCTC 52231</strain>
    </source>
</reference>
<dbReference type="Pfam" id="PF05635">
    <property type="entry name" value="23S_rRNA_IVP"/>
    <property type="match status" value="1"/>
</dbReference>
<dbReference type="Proteomes" id="UP001595647">
    <property type="component" value="Unassembled WGS sequence"/>
</dbReference>
<name>A0ABV7I3U5_9HYPH</name>
<dbReference type="EMBL" id="JBHRTG010000019">
    <property type="protein sequence ID" value="MFC3165329.1"/>
    <property type="molecule type" value="Genomic_DNA"/>
</dbReference>
<dbReference type="InterPro" id="IPR036583">
    <property type="entry name" value="23S_rRNA_IVS_sf"/>
</dbReference>
<dbReference type="RefSeq" id="WP_378144423.1">
    <property type="nucleotide sequence ID" value="NZ_JBHRTG010000019.1"/>
</dbReference>
<dbReference type="Gene3D" id="1.20.1440.60">
    <property type="entry name" value="23S rRNA-intervening sequence"/>
    <property type="match status" value="1"/>
</dbReference>